<dbReference type="Proteomes" id="UP000237347">
    <property type="component" value="Unassembled WGS sequence"/>
</dbReference>
<keyword evidence="3" id="KW-0134">Cell wall</keyword>
<evidence type="ECO:0000256" key="2">
    <source>
        <dbReference type="ARBA" id="ARBA00005184"/>
    </source>
</evidence>
<gene>
    <name evidence="7" type="primary">PME32_1</name>
    <name evidence="7" type="ORF">CFP56_006095</name>
</gene>
<evidence type="ECO:0000313" key="7">
    <source>
        <dbReference type="EMBL" id="KAK7847941.1"/>
    </source>
</evidence>
<dbReference type="AlphaFoldDB" id="A0AAW0LCA7"/>
<sequence length="74" mass="8612">MQSYMSDVIVREGWLQWNESFETNLFYGEYNNHWLGASIEKWILFKPSITVSLFFYGESWLPSTSVSYDGGLAS</sequence>
<name>A0AAW0LCA7_QUESU</name>
<comment type="pathway">
    <text evidence="2">Glycan metabolism; pectin degradation; 2-dehydro-3-deoxy-D-gluconate from pectin: step 1/5.</text>
</comment>
<organism evidence="7 8">
    <name type="scientific">Quercus suber</name>
    <name type="common">Cork oak</name>
    <dbReference type="NCBI Taxonomy" id="58331"/>
    <lineage>
        <taxon>Eukaryota</taxon>
        <taxon>Viridiplantae</taxon>
        <taxon>Streptophyta</taxon>
        <taxon>Embryophyta</taxon>
        <taxon>Tracheophyta</taxon>
        <taxon>Spermatophyta</taxon>
        <taxon>Magnoliopsida</taxon>
        <taxon>eudicotyledons</taxon>
        <taxon>Gunneridae</taxon>
        <taxon>Pentapetalae</taxon>
        <taxon>rosids</taxon>
        <taxon>fabids</taxon>
        <taxon>Fagales</taxon>
        <taxon>Fagaceae</taxon>
        <taxon>Quercus</taxon>
    </lineage>
</organism>
<dbReference type="InterPro" id="IPR011050">
    <property type="entry name" value="Pectin_lyase_fold/virulence"/>
</dbReference>
<reference evidence="7 8" key="1">
    <citation type="journal article" date="2018" name="Sci. Data">
        <title>The draft genome sequence of cork oak.</title>
        <authorList>
            <person name="Ramos A.M."/>
            <person name="Usie A."/>
            <person name="Barbosa P."/>
            <person name="Barros P.M."/>
            <person name="Capote T."/>
            <person name="Chaves I."/>
            <person name="Simoes F."/>
            <person name="Abreu I."/>
            <person name="Carrasquinho I."/>
            <person name="Faro C."/>
            <person name="Guimaraes J.B."/>
            <person name="Mendonca D."/>
            <person name="Nobrega F."/>
            <person name="Rodrigues L."/>
            <person name="Saibo N.J.M."/>
            <person name="Varela M.C."/>
            <person name="Egas C."/>
            <person name="Matos J."/>
            <person name="Miguel C.M."/>
            <person name="Oliveira M.M."/>
            <person name="Ricardo C.P."/>
            <person name="Goncalves S."/>
        </authorList>
    </citation>
    <scope>NUCLEOTIDE SEQUENCE [LARGE SCALE GENOMIC DNA]</scope>
    <source>
        <strain evidence="8">cv. HL8</strain>
    </source>
</reference>
<dbReference type="GO" id="GO:0042545">
    <property type="term" value="P:cell wall modification"/>
    <property type="evidence" value="ECO:0007669"/>
    <property type="project" value="InterPro"/>
</dbReference>
<dbReference type="Gene3D" id="2.160.20.10">
    <property type="entry name" value="Single-stranded right-handed beta-helix, Pectin lyase-like"/>
    <property type="match status" value="1"/>
</dbReference>
<proteinExistence type="predicted"/>
<evidence type="ECO:0000256" key="1">
    <source>
        <dbReference type="ARBA" id="ARBA00004191"/>
    </source>
</evidence>
<dbReference type="InterPro" id="IPR012334">
    <property type="entry name" value="Pectin_lyas_fold"/>
</dbReference>
<evidence type="ECO:0000256" key="5">
    <source>
        <dbReference type="ARBA" id="ARBA00023085"/>
    </source>
</evidence>
<keyword evidence="8" id="KW-1185">Reference proteome</keyword>
<keyword evidence="5" id="KW-0063">Aspartyl esterase</keyword>
<dbReference type="Pfam" id="PF01095">
    <property type="entry name" value="Pectinesterase"/>
    <property type="match status" value="1"/>
</dbReference>
<comment type="caution">
    <text evidence="7">The sequence shown here is derived from an EMBL/GenBank/DDBJ whole genome shotgun (WGS) entry which is preliminary data.</text>
</comment>
<comment type="subcellular location">
    <subcellularLocation>
        <location evidence="1">Secreted</location>
        <location evidence="1">Cell wall</location>
    </subcellularLocation>
</comment>
<keyword evidence="4" id="KW-0378">Hydrolase</keyword>
<accession>A0AAW0LCA7</accession>
<feature type="domain" description="Pectinesterase catalytic" evidence="6">
    <location>
        <begin position="1"/>
        <end position="43"/>
    </location>
</feature>
<protein>
    <submittedName>
        <fullName evidence="7">Pectinesterase/pectinesterase inhibitor 32</fullName>
    </submittedName>
</protein>
<dbReference type="InterPro" id="IPR000070">
    <property type="entry name" value="Pectinesterase_cat"/>
</dbReference>
<dbReference type="SUPFAM" id="SSF51126">
    <property type="entry name" value="Pectin lyase-like"/>
    <property type="match status" value="1"/>
</dbReference>
<evidence type="ECO:0000256" key="3">
    <source>
        <dbReference type="ARBA" id="ARBA00022512"/>
    </source>
</evidence>
<evidence type="ECO:0000259" key="6">
    <source>
        <dbReference type="Pfam" id="PF01095"/>
    </source>
</evidence>
<evidence type="ECO:0000313" key="8">
    <source>
        <dbReference type="Proteomes" id="UP000237347"/>
    </source>
</evidence>
<keyword evidence="3" id="KW-0964">Secreted</keyword>
<dbReference type="GO" id="GO:0030599">
    <property type="term" value="F:pectinesterase activity"/>
    <property type="evidence" value="ECO:0007669"/>
    <property type="project" value="InterPro"/>
</dbReference>
<evidence type="ECO:0000256" key="4">
    <source>
        <dbReference type="ARBA" id="ARBA00022801"/>
    </source>
</evidence>
<dbReference type="EMBL" id="PKMF04000134">
    <property type="protein sequence ID" value="KAK7847941.1"/>
    <property type="molecule type" value="Genomic_DNA"/>
</dbReference>